<dbReference type="InterPro" id="IPR048271">
    <property type="entry name" value="PNMA_N"/>
</dbReference>
<evidence type="ECO:0000313" key="4">
    <source>
        <dbReference type="Proteomes" id="UP000472267"/>
    </source>
</evidence>
<dbReference type="Pfam" id="PF20846">
    <property type="entry name" value="PNMA_N"/>
    <property type="match status" value="1"/>
</dbReference>
<dbReference type="InterPro" id="IPR026523">
    <property type="entry name" value="PNMA"/>
</dbReference>
<dbReference type="Ensembl" id="ENSSFAT00005052489.1">
    <property type="protein sequence ID" value="ENSSFAP00005050847.1"/>
    <property type="gene ID" value="ENSSFAG00005024497.1"/>
</dbReference>
<reference evidence="3" key="1">
    <citation type="submission" date="2019-06" db="EMBL/GenBank/DDBJ databases">
        <authorList>
            <consortium name="Wellcome Sanger Institute Data Sharing"/>
        </authorList>
    </citation>
    <scope>NUCLEOTIDE SEQUENCE [LARGE SCALE GENOMIC DNA]</scope>
</reference>
<dbReference type="Pfam" id="PF14893">
    <property type="entry name" value="PNMA"/>
    <property type="match status" value="1"/>
</dbReference>
<evidence type="ECO:0000313" key="3">
    <source>
        <dbReference type="Ensembl" id="ENSSFAP00005050847.1"/>
    </source>
</evidence>
<keyword evidence="4" id="KW-1185">Reference proteome</keyword>
<protein>
    <submittedName>
        <fullName evidence="3">Uncharacterized protein</fullName>
    </submittedName>
</protein>
<name>A0A672JCA1_SALFA</name>
<dbReference type="PANTHER" id="PTHR23095:SF51">
    <property type="entry name" value="PARANEOPLASTIC ANTIGEN MA1 HOMOLOG-RELATED"/>
    <property type="match status" value="1"/>
</dbReference>
<proteinExistence type="predicted"/>
<dbReference type="InParanoid" id="A0A672JCA1"/>
<dbReference type="Proteomes" id="UP000472267">
    <property type="component" value="Chromosome 19"/>
</dbReference>
<sequence>MFSNKLKNWCRGEGLDDAQALLTVVPEDTEITKVEDVLQTIKCLGVVRVRGRMFSDAGDELMVLCEYRGKVTDAQSIPPEVVPEEGAKAWPIYTVTESSVATGDDFSAKLTSLLAAEGRSMEDVQALCAGPESAPSSVESILRAVGDLLDKTGKPPPESGGYRRLRVFSGTVPTPAGEEQFEHWMEQAYLMVEESDCPPKEKRRRIMESLKGQALEVVKAVRLSDPDVTPEKCLEALESAFGLAESGDDLYFSFRLQRQHPGEKLSEFLRRLERCLSKVVQRGGLPASSMDRARLEQLLKGAVDADLMLIQLRLREKKDNPPTFLQLLRDIRTEEEYEASKAKLNQSVRSVYAKPQAESNAGAEVRKSALDFHKTTDLPEGLIGPPSMEPLKVNGHLCEALLDSGSRVSIIFESW</sequence>
<feature type="domain" description="Paraneoplastic antigen Ma-like N-terminal" evidence="2">
    <location>
        <begin position="5"/>
        <end position="87"/>
    </location>
</feature>
<feature type="domain" description="Paraneoplastic antigen Ma-like C-terminal" evidence="1">
    <location>
        <begin position="168"/>
        <end position="328"/>
    </location>
</feature>
<evidence type="ECO:0000259" key="2">
    <source>
        <dbReference type="Pfam" id="PF20846"/>
    </source>
</evidence>
<reference evidence="3" key="2">
    <citation type="submission" date="2025-08" db="UniProtKB">
        <authorList>
            <consortium name="Ensembl"/>
        </authorList>
    </citation>
    <scope>IDENTIFICATION</scope>
</reference>
<dbReference type="OMA" id="FHTTQMM"/>
<dbReference type="PANTHER" id="PTHR23095">
    <property type="entry name" value="PARANEOPLASTIC ANTIGEN"/>
    <property type="match status" value="1"/>
</dbReference>
<organism evidence="3 4">
    <name type="scientific">Salarias fasciatus</name>
    <name type="common">Jewelled blenny</name>
    <name type="synonym">Blennius fasciatus</name>
    <dbReference type="NCBI Taxonomy" id="181472"/>
    <lineage>
        <taxon>Eukaryota</taxon>
        <taxon>Metazoa</taxon>
        <taxon>Chordata</taxon>
        <taxon>Craniata</taxon>
        <taxon>Vertebrata</taxon>
        <taxon>Euteleostomi</taxon>
        <taxon>Actinopterygii</taxon>
        <taxon>Neopterygii</taxon>
        <taxon>Teleostei</taxon>
        <taxon>Neoteleostei</taxon>
        <taxon>Acanthomorphata</taxon>
        <taxon>Ovalentaria</taxon>
        <taxon>Blenniimorphae</taxon>
        <taxon>Blenniiformes</taxon>
        <taxon>Blennioidei</taxon>
        <taxon>Blenniidae</taxon>
        <taxon>Salariinae</taxon>
        <taxon>Salarias</taxon>
    </lineage>
</organism>
<accession>A0A672JCA1</accession>
<dbReference type="AlphaFoldDB" id="A0A672JCA1"/>
<reference evidence="3" key="3">
    <citation type="submission" date="2025-09" db="UniProtKB">
        <authorList>
            <consortium name="Ensembl"/>
        </authorList>
    </citation>
    <scope>IDENTIFICATION</scope>
</reference>
<evidence type="ECO:0000259" key="1">
    <source>
        <dbReference type="Pfam" id="PF14893"/>
    </source>
</evidence>
<dbReference type="InterPro" id="IPR048270">
    <property type="entry name" value="PNMA_C"/>
</dbReference>